<evidence type="ECO:0000256" key="5">
    <source>
        <dbReference type="ARBA" id="ARBA00023284"/>
    </source>
</evidence>
<evidence type="ECO:0000313" key="7">
    <source>
        <dbReference type="EMBL" id="KHD85807.1"/>
    </source>
</evidence>
<dbReference type="Proteomes" id="UP000030588">
    <property type="component" value="Unassembled WGS sequence"/>
</dbReference>
<dbReference type="GO" id="GO:0016209">
    <property type="term" value="F:antioxidant activity"/>
    <property type="evidence" value="ECO:0007669"/>
    <property type="project" value="InterPro"/>
</dbReference>
<dbReference type="SUPFAM" id="SSF52833">
    <property type="entry name" value="Thioredoxin-like"/>
    <property type="match status" value="1"/>
</dbReference>
<gene>
    <name evidence="7" type="ORF">NG54_07190</name>
</gene>
<dbReference type="RefSeq" id="WP_025729027.1">
    <property type="nucleotide sequence ID" value="NZ_JRUN01000016.1"/>
</dbReference>
<feature type="domain" description="Thioredoxin" evidence="6">
    <location>
        <begin position="39"/>
        <end position="179"/>
    </location>
</feature>
<keyword evidence="3" id="KW-0812">Transmembrane</keyword>
<evidence type="ECO:0000256" key="3">
    <source>
        <dbReference type="ARBA" id="ARBA00022968"/>
    </source>
</evidence>
<dbReference type="InterPro" id="IPR036249">
    <property type="entry name" value="Thioredoxin-like_sf"/>
</dbReference>
<dbReference type="EMBL" id="JRUN01000016">
    <property type="protein sequence ID" value="KHD85807.1"/>
    <property type="molecule type" value="Genomic_DNA"/>
</dbReference>
<keyword evidence="4" id="KW-1015">Disulfide bond</keyword>
<evidence type="ECO:0000256" key="4">
    <source>
        <dbReference type="ARBA" id="ARBA00023157"/>
    </source>
</evidence>
<sequence>MSQIKKRRFIMRASILLVLIVLVAYSLYANITKHQDGNLAVGDKAPNFVLTDMNGKKQQLSDYKGKGVLLNFWGTWCQPCKQEMPAMNELYKEYQNRGVQILAVHVVNTTFLVRQFIQQYHLSFPVLIDRNKDVQHAYNIAPLPTTILIGPDGRIKNIVVGNQHLTKNDFKQMMDVIKP</sequence>
<dbReference type="GO" id="GO:0017004">
    <property type="term" value="P:cytochrome complex assembly"/>
    <property type="evidence" value="ECO:0007669"/>
    <property type="project" value="UniProtKB-KW"/>
</dbReference>
<dbReference type="InterPro" id="IPR050553">
    <property type="entry name" value="Thioredoxin_ResA/DsbE_sf"/>
</dbReference>
<evidence type="ECO:0000256" key="2">
    <source>
        <dbReference type="ARBA" id="ARBA00022748"/>
    </source>
</evidence>
<evidence type="ECO:0000256" key="1">
    <source>
        <dbReference type="ARBA" id="ARBA00004196"/>
    </source>
</evidence>
<keyword evidence="3" id="KW-0735">Signal-anchor</keyword>
<accession>A0A0A6Y0J8</accession>
<name>A0A0A6Y0J8_9BACI</name>
<dbReference type="PANTHER" id="PTHR42852:SF6">
    <property type="entry name" value="THIOL:DISULFIDE INTERCHANGE PROTEIN DSBE"/>
    <property type="match status" value="1"/>
</dbReference>
<keyword evidence="5" id="KW-0676">Redox-active center</keyword>
<protein>
    <submittedName>
        <fullName evidence="7">Thiol-disulfide oxidoreductase</fullName>
    </submittedName>
</protein>
<comment type="subcellular location">
    <subcellularLocation>
        <location evidence="1">Cell envelope</location>
    </subcellularLocation>
</comment>
<dbReference type="PROSITE" id="PS51352">
    <property type="entry name" value="THIOREDOXIN_2"/>
    <property type="match status" value="1"/>
</dbReference>
<dbReference type="GO" id="GO:0030313">
    <property type="term" value="C:cell envelope"/>
    <property type="evidence" value="ECO:0007669"/>
    <property type="project" value="UniProtKB-SubCell"/>
</dbReference>
<dbReference type="Pfam" id="PF00578">
    <property type="entry name" value="AhpC-TSA"/>
    <property type="match status" value="1"/>
</dbReference>
<dbReference type="InterPro" id="IPR013766">
    <property type="entry name" value="Thioredoxin_domain"/>
</dbReference>
<dbReference type="GO" id="GO:0016491">
    <property type="term" value="F:oxidoreductase activity"/>
    <property type="evidence" value="ECO:0007669"/>
    <property type="project" value="InterPro"/>
</dbReference>
<proteinExistence type="predicted"/>
<dbReference type="Gene3D" id="3.40.30.10">
    <property type="entry name" value="Glutaredoxin"/>
    <property type="match status" value="1"/>
</dbReference>
<evidence type="ECO:0000313" key="8">
    <source>
        <dbReference type="Proteomes" id="UP000030588"/>
    </source>
</evidence>
<keyword evidence="2" id="KW-0201">Cytochrome c-type biogenesis</keyword>
<reference evidence="7 8" key="1">
    <citation type="submission" date="2014-10" db="EMBL/GenBank/DDBJ databases">
        <title>Draft genome of phytase producing Bacillus ginsengihumi strain M2.11.</title>
        <authorList>
            <person name="Toymentseva A."/>
            <person name="Boulygina E.A."/>
            <person name="Kazakov S.V."/>
            <person name="Kayumov I."/>
            <person name="Suleimanova A.D."/>
            <person name="Mardanova A.M."/>
            <person name="Maria S.N."/>
            <person name="Sergey M.Y."/>
            <person name="Sharipova M.R."/>
        </authorList>
    </citation>
    <scope>NUCLEOTIDE SEQUENCE [LARGE SCALE GENOMIC DNA]</scope>
    <source>
        <strain evidence="7 8">M2.11</strain>
    </source>
</reference>
<dbReference type="CDD" id="cd02966">
    <property type="entry name" value="TlpA_like_family"/>
    <property type="match status" value="1"/>
</dbReference>
<evidence type="ECO:0000259" key="6">
    <source>
        <dbReference type="PROSITE" id="PS51352"/>
    </source>
</evidence>
<dbReference type="NCBIfam" id="NF002854">
    <property type="entry name" value="PRK03147.1"/>
    <property type="match status" value="1"/>
</dbReference>
<dbReference type="STRING" id="363870.NG54_07190"/>
<dbReference type="PANTHER" id="PTHR42852">
    <property type="entry name" value="THIOL:DISULFIDE INTERCHANGE PROTEIN DSBE"/>
    <property type="match status" value="1"/>
</dbReference>
<comment type="caution">
    <text evidence="7">The sequence shown here is derived from an EMBL/GenBank/DDBJ whole genome shotgun (WGS) entry which is preliminary data.</text>
</comment>
<dbReference type="InterPro" id="IPR000866">
    <property type="entry name" value="AhpC/TSA"/>
</dbReference>
<organism evidence="7 8">
    <name type="scientific">Heyndrickxia ginsengihumi</name>
    <dbReference type="NCBI Taxonomy" id="363870"/>
    <lineage>
        <taxon>Bacteria</taxon>
        <taxon>Bacillati</taxon>
        <taxon>Bacillota</taxon>
        <taxon>Bacilli</taxon>
        <taxon>Bacillales</taxon>
        <taxon>Bacillaceae</taxon>
        <taxon>Heyndrickxia</taxon>
    </lineage>
</organism>
<dbReference type="AlphaFoldDB" id="A0A0A6Y0J8"/>
<dbReference type="OrthoDB" id="25753at2"/>